<keyword evidence="3" id="KW-0963">Cytoplasm</keyword>
<dbReference type="RefSeq" id="WP_150566118.1">
    <property type="nucleotide sequence ID" value="NZ_CABPSD010000003.1"/>
</dbReference>
<evidence type="ECO:0000313" key="10">
    <source>
        <dbReference type="EMBL" id="VVD88024.1"/>
    </source>
</evidence>
<dbReference type="InterPro" id="IPR020003">
    <property type="entry name" value="ATPase_a/bsu_AS"/>
</dbReference>
<dbReference type="GO" id="GO:0005737">
    <property type="term" value="C:cytoplasm"/>
    <property type="evidence" value="ECO:0007669"/>
    <property type="project" value="UniProtKB-SubCell"/>
</dbReference>
<dbReference type="Proteomes" id="UP000368474">
    <property type="component" value="Unassembled WGS sequence"/>
</dbReference>
<dbReference type="CDD" id="cd01426">
    <property type="entry name" value="ATP-synt_F1_V1_A1_AB_FliI_N"/>
    <property type="match status" value="1"/>
</dbReference>
<evidence type="ECO:0000256" key="5">
    <source>
        <dbReference type="ARBA" id="ARBA00022840"/>
    </source>
</evidence>
<evidence type="ECO:0000256" key="6">
    <source>
        <dbReference type="ARBA" id="ARBA00022927"/>
    </source>
</evidence>
<dbReference type="GO" id="GO:0046933">
    <property type="term" value="F:proton-transporting ATP synthase activity, rotational mechanism"/>
    <property type="evidence" value="ECO:0007669"/>
    <property type="project" value="TreeGrafter"/>
</dbReference>
<dbReference type="GO" id="GO:0030257">
    <property type="term" value="C:type III protein secretion system complex"/>
    <property type="evidence" value="ECO:0007669"/>
    <property type="project" value="InterPro"/>
</dbReference>
<keyword evidence="5" id="KW-0067">ATP-binding</keyword>
<dbReference type="NCBIfam" id="TIGR01026">
    <property type="entry name" value="fliI_yscN"/>
    <property type="match status" value="1"/>
</dbReference>
<keyword evidence="2" id="KW-0813">Transport</keyword>
<dbReference type="GO" id="GO:0008564">
    <property type="term" value="F:protein-exporting ATPase activity"/>
    <property type="evidence" value="ECO:0007669"/>
    <property type="project" value="UniProtKB-EC"/>
</dbReference>
<reference evidence="10 11" key="1">
    <citation type="submission" date="2019-08" db="EMBL/GenBank/DDBJ databases">
        <authorList>
            <person name="Peeters C."/>
        </authorList>
    </citation>
    <scope>NUCLEOTIDE SEQUENCE [LARGE SCALE GENOMIC DNA]</scope>
    <source>
        <strain evidence="10 11">LMG 31116</strain>
    </source>
</reference>
<name>A0A5E4TN67_9BURK</name>
<evidence type="ECO:0000256" key="2">
    <source>
        <dbReference type="ARBA" id="ARBA00022448"/>
    </source>
</evidence>
<evidence type="ECO:0000256" key="4">
    <source>
        <dbReference type="ARBA" id="ARBA00022741"/>
    </source>
</evidence>
<evidence type="ECO:0000259" key="9">
    <source>
        <dbReference type="SMART" id="SM00382"/>
    </source>
</evidence>
<evidence type="ECO:0000256" key="3">
    <source>
        <dbReference type="ARBA" id="ARBA00022490"/>
    </source>
</evidence>
<keyword evidence="6" id="KW-0653">Protein transport</keyword>
<keyword evidence="7" id="KW-1278">Translocase</keyword>
<dbReference type="GO" id="GO:0030254">
    <property type="term" value="P:protein secretion by the type III secretion system"/>
    <property type="evidence" value="ECO:0007669"/>
    <property type="project" value="InterPro"/>
</dbReference>
<evidence type="ECO:0000256" key="8">
    <source>
        <dbReference type="ARBA" id="ARBA00034006"/>
    </source>
</evidence>
<keyword evidence="11" id="KW-1185">Reference proteome</keyword>
<feature type="domain" description="AAA+ ATPase" evidence="9">
    <location>
        <begin position="175"/>
        <end position="356"/>
    </location>
</feature>
<evidence type="ECO:0000313" key="11">
    <source>
        <dbReference type="Proteomes" id="UP000368474"/>
    </source>
</evidence>
<comment type="catalytic activity">
    <reaction evidence="8">
        <text>ATP + H2O + cellular proteinSide 1 = ADP + phosphate + cellular proteinSide 2.</text>
        <dbReference type="EC" id="7.4.2.8"/>
    </reaction>
</comment>
<evidence type="ECO:0000256" key="1">
    <source>
        <dbReference type="ARBA" id="ARBA00004496"/>
    </source>
</evidence>
<keyword evidence="4" id="KW-0547">Nucleotide-binding</keyword>
<protein>
    <submittedName>
        <fullName evidence="10">ATP synthase</fullName>
    </submittedName>
</protein>
<dbReference type="SUPFAM" id="SSF52540">
    <property type="entry name" value="P-loop containing nucleoside triphosphate hydrolases"/>
    <property type="match status" value="1"/>
</dbReference>
<dbReference type="GO" id="GO:0005524">
    <property type="term" value="F:ATP binding"/>
    <property type="evidence" value="ECO:0007669"/>
    <property type="project" value="UniProtKB-KW"/>
</dbReference>
<dbReference type="InterPro" id="IPR005714">
    <property type="entry name" value="ATPase_T3SS_FliI/YscN"/>
</dbReference>
<dbReference type="InterPro" id="IPR027417">
    <property type="entry name" value="P-loop_NTPase"/>
</dbReference>
<dbReference type="Pfam" id="PF18269">
    <property type="entry name" value="T3SS_ATPase_C"/>
    <property type="match status" value="1"/>
</dbReference>
<dbReference type="PROSITE" id="PS00152">
    <property type="entry name" value="ATPASE_ALPHA_BETA"/>
    <property type="match status" value="1"/>
</dbReference>
<dbReference type="GO" id="GO:0016887">
    <property type="term" value="F:ATP hydrolysis activity"/>
    <property type="evidence" value="ECO:0007669"/>
    <property type="project" value="InterPro"/>
</dbReference>
<accession>A0A5E4TN67</accession>
<dbReference type="EMBL" id="CABPSD010000003">
    <property type="protein sequence ID" value="VVD88024.1"/>
    <property type="molecule type" value="Genomic_DNA"/>
</dbReference>
<dbReference type="Gene3D" id="3.40.50.12240">
    <property type="match status" value="1"/>
</dbReference>
<dbReference type="InterPro" id="IPR050053">
    <property type="entry name" value="ATPase_alpha/beta_chains"/>
</dbReference>
<dbReference type="Pfam" id="PF00006">
    <property type="entry name" value="ATP-synt_ab"/>
    <property type="match status" value="1"/>
</dbReference>
<dbReference type="SMART" id="SM00382">
    <property type="entry name" value="AAA"/>
    <property type="match status" value="1"/>
</dbReference>
<evidence type="ECO:0000256" key="7">
    <source>
        <dbReference type="ARBA" id="ARBA00022967"/>
    </source>
</evidence>
<dbReference type="AlphaFoldDB" id="A0A5E4TN67"/>
<dbReference type="PANTHER" id="PTHR15184:SF9">
    <property type="entry name" value="SPI-1 TYPE 3 SECRETION SYSTEM ATPASE"/>
    <property type="match status" value="1"/>
</dbReference>
<gene>
    <name evidence="10" type="ORF">PMO31116_01446</name>
</gene>
<organism evidence="10 11">
    <name type="scientific">Pandoraea morbifera</name>
    <dbReference type="NCBI Taxonomy" id="2508300"/>
    <lineage>
        <taxon>Bacteria</taxon>
        <taxon>Pseudomonadati</taxon>
        <taxon>Pseudomonadota</taxon>
        <taxon>Betaproteobacteria</taxon>
        <taxon>Burkholderiales</taxon>
        <taxon>Burkholderiaceae</taxon>
        <taxon>Pandoraea</taxon>
    </lineage>
</organism>
<sequence length="453" mass="48439">MNAIGKPAGTRPARIPLVKRLSLVSRIAGHTAEARLPGVSIGEICEIRHTWREAQVVGQAQVIAVHDDRAILSLFAATQGLSCDSALVPTGRQATCCPHEAWRGAVLDAGGRIVDRIDGADLTERRIGRGCEAPRAGVAERALLAPALSYDARVGVDVALRTGLRAIDALLPCGVGQRVGIFAPAGCGKTSFMNALMSGVDVDTTVVALIGERGREVVEIVDALRTSPGAERCVVIFATSDAPAVTRRNAALLATTVAEFFRDQGHRVALFVDSLTRYVRACRDLALATGEMPMRAGVPASVYSSLPQLLERAGAATCGSITAFYTVLVEDEDTTDPIAEEIRSIVDGHIHLSAQLANRNHYPAIDVLRSVSRVATRVASPEHLRLAGAMRTCLARLEALQTLVDLGEYRPGANVQDDRAMDAKPQIEAFLRQSNGQWTPIDDTLERLREIVG</sequence>
<dbReference type="InterPro" id="IPR003593">
    <property type="entry name" value="AAA+_ATPase"/>
</dbReference>
<comment type="subcellular location">
    <subcellularLocation>
        <location evidence="1">Cytoplasm</location>
    </subcellularLocation>
</comment>
<proteinExistence type="predicted"/>
<dbReference type="PANTHER" id="PTHR15184">
    <property type="entry name" value="ATP SYNTHASE"/>
    <property type="match status" value="1"/>
</dbReference>
<dbReference type="InterPro" id="IPR040627">
    <property type="entry name" value="T3SS_ATPase_C"/>
</dbReference>
<dbReference type="InterPro" id="IPR000194">
    <property type="entry name" value="ATPase_F1/V1/A1_a/bsu_nucl-bd"/>
</dbReference>